<feature type="chain" id="PRO_5025638320" evidence="2">
    <location>
        <begin position="35"/>
        <end position="717"/>
    </location>
</feature>
<keyword evidence="1" id="KW-0812">Transmembrane</keyword>
<keyword evidence="1" id="KW-1133">Transmembrane helix</keyword>
<keyword evidence="1" id="KW-0472">Membrane</keyword>
<name>A0A6B8WBS4_9CORY</name>
<dbReference type="RefSeq" id="WP_156231763.1">
    <property type="nucleotide sequence ID" value="NZ_CP046455.1"/>
</dbReference>
<evidence type="ECO:0000313" key="4">
    <source>
        <dbReference type="Proteomes" id="UP000424462"/>
    </source>
</evidence>
<evidence type="ECO:0000256" key="1">
    <source>
        <dbReference type="SAM" id="Phobius"/>
    </source>
</evidence>
<evidence type="ECO:0000256" key="2">
    <source>
        <dbReference type="SAM" id="SignalP"/>
    </source>
</evidence>
<organism evidence="3 4">
    <name type="scientific">Corynebacterium occultum</name>
    <dbReference type="NCBI Taxonomy" id="2675219"/>
    <lineage>
        <taxon>Bacteria</taxon>
        <taxon>Bacillati</taxon>
        <taxon>Actinomycetota</taxon>
        <taxon>Actinomycetes</taxon>
        <taxon>Mycobacteriales</taxon>
        <taxon>Corynebacteriaceae</taxon>
        <taxon>Corynebacterium</taxon>
    </lineage>
</organism>
<evidence type="ECO:0000313" key="3">
    <source>
        <dbReference type="EMBL" id="QGU08306.1"/>
    </source>
</evidence>
<dbReference type="Proteomes" id="UP000424462">
    <property type="component" value="Chromosome"/>
</dbReference>
<accession>A0A6B8WBS4</accession>
<reference evidence="3 4" key="1">
    <citation type="submission" date="2019-11" db="EMBL/GenBank/DDBJ databases">
        <title>Complete genome sequence of Corynebacterium kalinowskii 1959, a novel Corynebacterium species isolated from soil of a small paddock in Vilsendorf, Germany.</title>
        <authorList>
            <person name="Schaffert L."/>
            <person name="Ruwe M."/>
            <person name="Milse J."/>
            <person name="Hanuschka K."/>
            <person name="Ortseifen V."/>
            <person name="Droste J."/>
            <person name="Brandt D."/>
            <person name="Schlueter L."/>
            <person name="Kutter Y."/>
            <person name="Vinke S."/>
            <person name="Viehoefer P."/>
            <person name="Jacob L."/>
            <person name="Luebke N.-C."/>
            <person name="Schulte-Berndt E."/>
            <person name="Hain C."/>
            <person name="Linder M."/>
            <person name="Schmidt P."/>
            <person name="Wollenschlaeger L."/>
            <person name="Luttermann T."/>
            <person name="Thieme E."/>
            <person name="Hassa J."/>
            <person name="Haak M."/>
            <person name="Wittchen M."/>
            <person name="Mentz A."/>
            <person name="Persicke M."/>
            <person name="Busche T."/>
            <person name="Ruckert C."/>
        </authorList>
    </citation>
    <scope>NUCLEOTIDE SEQUENCE [LARGE SCALE GENOMIC DNA]</scope>
    <source>
        <strain evidence="3 4">2039</strain>
    </source>
</reference>
<dbReference type="KEGG" id="cok:COCCU_12030"/>
<feature type="signal peptide" evidence="2">
    <location>
        <begin position="1"/>
        <end position="34"/>
    </location>
</feature>
<keyword evidence="4" id="KW-1185">Reference proteome</keyword>
<feature type="transmembrane region" description="Helical" evidence="1">
    <location>
        <begin position="691"/>
        <end position="711"/>
    </location>
</feature>
<proteinExistence type="predicted"/>
<protein>
    <submittedName>
        <fullName evidence="3">Uncharacterized protein</fullName>
    </submittedName>
</protein>
<sequence precursor="true">MNFIFTLPRVLPSGIALVAALAFTCTAAPAPAFAQQTVSAADVQEISTEGATLKIQQDVDSRGTLRISGSGWTAESGGSTVRIKLNYEANGLPQQYTRTGGEINTHPTSGAPDATLWEVFQADQDGDFEITTDLPELTAGQKLIVDLSSGLVAGDVQRTIISKPLTVGGVAYREAAGEDVECVASTPRPAATVAAEPDSSGRLRITGTGWCNSLSGGALIGIKIDEGSLSRADDTVHANRTIFAIVQADDATGDWTYDLQLPDGTTGPSGSVPAFTSGEHTIRLLSGSLQENDPVATLPGRGESFKFVVGDYEPNGFPDPLQYSEDLKNANKNGIKIREKSGGLEVTVPGTKEGDWVYLNAYNPAGTPVLPWQGTWFQVNGEGKFNASLKGINLAAAEYKMVVQSGNQDSRNELLGWAWYEVEGSGTDDGTTDDGTSETVTSELMGIVSELESAVVAMEQLDTDISNYRTGRNPQSASEDGTEDDSLIVADFPLEETLLTTAMDSTSGGAGFSVAAPGVASFPVATGGGSVTPNAPVVAVTTSDAEDSVVAGVESKPAPDFDPAAPVPDIAGLNQDNAGEVTGSLEGELLSMELSGVAAGDWVYLHVYAPNVVPVGWVQVDENNTVRLDTSTIPNGVHKVAVLGEDGEILGWVEITLGADQLELADVPVLTEASNRQNVVTTASAVGATDWWMILVGALIPVFYALSLWAAHRSPRS</sequence>
<keyword evidence="2" id="KW-0732">Signal</keyword>
<dbReference type="AlphaFoldDB" id="A0A6B8WBS4"/>
<gene>
    <name evidence="3" type="ORF">COCCU_12030</name>
</gene>
<dbReference type="EMBL" id="CP046455">
    <property type="protein sequence ID" value="QGU08306.1"/>
    <property type="molecule type" value="Genomic_DNA"/>
</dbReference>